<protein>
    <submittedName>
        <fullName evidence="2">Uncharacterized protein</fullName>
    </submittedName>
</protein>
<feature type="region of interest" description="Disordered" evidence="1">
    <location>
        <begin position="35"/>
        <end position="77"/>
    </location>
</feature>
<organism evidence="2 3">
    <name type="scientific">Octopus vulgaris</name>
    <name type="common">Common octopus</name>
    <dbReference type="NCBI Taxonomy" id="6645"/>
    <lineage>
        <taxon>Eukaryota</taxon>
        <taxon>Metazoa</taxon>
        <taxon>Spiralia</taxon>
        <taxon>Lophotrochozoa</taxon>
        <taxon>Mollusca</taxon>
        <taxon>Cephalopoda</taxon>
        <taxon>Coleoidea</taxon>
        <taxon>Octopodiformes</taxon>
        <taxon>Octopoda</taxon>
        <taxon>Incirrata</taxon>
        <taxon>Octopodidae</taxon>
        <taxon>Octopus</taxon>
    </lineage>
</organism>
<proteinExistence type="predicted"/>
<feature type="compositionally biased region" description="Basic and acidic residues" evidence="1">
    <location>
        <begin position="40"/>
        <end position="53"/>
    </location>
</feature>
<reference evidence="2" key="1">
    <citation type="submission" date="2023-08" db="EMBL/GenBank/DDBJ databases">
        <authorList>
            <person name="Alioto T."/>
            <person name="Alioto T."/>
            <person name="Gomez Garrido J."/>
        </authorList>
    </citation>
    <scope>NUCLEOTIDE SEQUENCE</scope>
</reference>
<keyword evidence="3" id="KW-1185">Reference proteome</keyword>
<name>A0AA36BIQ5_OCTVU</name>
<evidence type="ECO:0000256" key="1">
    <source>
        <dbReference type="SAM" id="MobiDB-lite"/>
    </source>
</evidence>
<evidence type="ECO:0000313" key="3">
    <source>
        <dbReference type="Proteomes" id="UP001162480"/>
    </source>
</evidence>
<dbReference type="AlphaFoldDB" id="A0AA36BIQ5"/>
<dbReference type="Proteomes" id="UP001162480">
    <property type="component" value="Chromosome 17"/>
</dbReference>
<gene>
    <name evidence="2" type="ORF">OCTVUL_1B005628</name>
</gene>
<dbReference type="EMBL" id="OX597830">
    <property type="protein sequence ID" value="CAI9735145.1"/>
    <property type="molecule type" value="Genomic_DNA"/>
</dbReference>
<accession>A0AA36BIQ5</accession>
<evidence type="ECO:0000313" key="2">
    <source>
        <dbReference type="EMBL" id="CAI9735145.1"/>
    </source>
</evidence>
<sequence length="77" mass="9125">MPLQVLANYGYSICMKSRHLRYYCDLKRVSHPVRYMSVKEGGEEKKEEKEMKERRKKKKNDGGDDDYDDSHCLHTGL</sequence>